<dbReference type="InterPro" id="IPR008984">
    <property type="entry name" value="SMAD_FHA_dom_sf"/>
</dbReference>
<proteinExistence type="predicted"/>
<dbReference type="EMBL" id="JBHSUA010000024">
    <property type="protein sequence ID" value="MFC6397885.1"/>
    <property type="molecule type" value="Genomic_DNA"/>
</dbReference>
<protein>
    <submittedName>
        <fullName evidence="4">FHA domain-containing protein</fullName>
    </submittedName>
</protein>
<gene>
    <name evidence="4" type="ORF">ACFP57_12960</name>
</gene>
<feature type="region of interest" description="Disordered" evidence="2">
    <location>
        <begin position="22"/>
        <end position="52"/>
    </location>
</feature>
<name>A0ABW1X5S8_9ACTN</name>
<dbReference type="Gene3D" id="2.60.200.20">
    <property type="match status" value="1"/>
</dbReference>
<dbReference type="PROSITE" id="PS50006">
    <property type="entry name" value="FHA_DOMAIN"/>
    <property type="match status" value="1"/>
</dbReference>
<evidence type="ECO:0000313" key="4">
    <source>
        <dbReference type="EMBL" id="MFC6397885.1"/>
    </source>
</evidence>
<feature type="domain" description="FHA" evidence="3">
    <location>
        <begin position="110"/>
        <end position="164"/>
    </location>
</feature>
<dbReference type="Proteomes" id="UP001596266">
    <property type="component" value="Unassembled WGS sequence"/>
</dbReference>
<sequence>MTEKPNLWRRILGVFAESPAPLPDVVTPRPMPDSPIDTVPVTPAPPSLVGESSSQMPIVAASDPSLLPPEPIEHVDWAPPPRAVPDGRPRDVGWYLILDDGREVELVRLALVGRHPETAPEEPGAALVQIGGDGQSVSKTHLCVGVDDDGAFLIDRGSTNGTALVSTSGRLEPLSPGIRSRVQPGQRVSLGDRWLVVNRH</sequence>
<keyword evidence="5" id="KW-1185">Reference proteome</keyword>
<evidence type="ECO:0000256" key="1">
    <source>
        <dbReference type="ARBA" id="ARBA00022553"/>
    </source>
</evidence>
<organism evidence="4 5">
    <name type="scientific">Luteococcus sanguinis</name>
    <dbReference type="NCBI Taxonomy" id="174038"/>
    <lineage>
        <taxon>Bacteria</taxon>
        <taxon>Bacillati</taxon>
        <taxon>Actinomycetota</taxon>
        <taxon>Actinomycetes</taxon>
        <taxon>Propionibacteriales</taxon>
        <taxon>Propionibacteriaceae</taxon>
        <taxon>Luteococcus</taxon>
    </lineage>
</organism>
<accession>A0ABW1X5S8</accession>
<dbReference type="InterPro" id="IPR000253">
    <property type="entry name" value="FHA_dom"/>
</dbReference>
<evidence type="ECO:0000256" key="2">
    <source>
        <dbReference type="SAM" id="MobiDB-lite"/>
    </source>
</evidence>
<evidence type="ECO:0000259" key="3">
    <source>
        <dbReference type="PROSITE" id="PS50006"/>
    </source>
</evidence>
<dbReference type="RefSeq" id="WP_343886901.1">
    <property type="nucleotide sequence ID" value="NZ_BAAAKI010000025.1"/>
</dbReference>
<dbReference type="SUPFAM" id="SSF49879">
    <property type="entry name" value="SMAD/FHA domain"/>
    <property type="match status" value="1"/>
</dbReference>
<comment type="caution">
    <text evidence="4">The sequence shown here is derived from an EMBL/GenBank/DDBJ whole genome shotgun (WGS) entry which is preliminary data.</text>
</comment>
<reference evidence="5" key="1">
    <citation type="journal article" date="2019" name="Int. J. Syst. Evol. Microbiol.">
        <title>The Global Catalogue of Microorganisms (GCM) 10K type strain sequencing project: providing services to taxonomists for standard genome sequencing and annotation.</title>
        <authorList>
            <consortium name="The Broad Institute Genomics Platform"/>
            <consortium name="The Broad Institute Genome Sequencing Center for Infectious Disease"/>
            <person name="Wu L."/>
            <person name="Ma J."/>
        </authorList>
    </citation>
    <scope>NUCLEOTIDE SEQUENCE [LARGE SCALE GENOMIC DNA]</scope>
    <source>
        <strain evidence="5">CGMCC 1.15277</strain>
    </source>
</reference>
<evidence type="ECO:0000313" key="5">
    <source>
        <dbReference type="Proteomes" id="UP001596266"/>
    </source>
</evidence>
<dbReference type="Pfam" id="PF00498">
    <property type="entry name" value="FHA"/>
    <property type="match status" value="1"/>
</dbReference>
<keyword evidence="1" id="KW-0597">Phosphoprotein</keyword>